<evidence type="ECO:0000313" key="2">
    <source>
        <dbReference type="Proteomes" id="UP001341281"/>
    </source>
</evidence>
<protein>
    <submittedName>
        <fullName evidence="1">Uncharacterized protein</fullName>
    </submittedName>
</protein>
<organism evidence="1 2">
    <name type="scientific">Paspalum notatum var. saurae</name>
    <dbReference type="NCBI Taxonomy" id="547442"/>
    <lineage>
        <taxon>Eukaryota</taxon>
        <taxon>Viridiplantae</taxon>
        <taxon>Streptophyta</taxon>
        <taxon>Embryophyta</taxon>
        <taxon>Tracheophyta</taxon>
        <taxon>Spermatophyta</taxon>
        <taxon>Magnoliopsida</taxon>
        <taxon>Liliopsida</taxon>
        <taxon>Poales</taxon>
        <taxon>Poaceae</taxon>
        <taxon>PACMAD clade</taxon>
        <taxon>Panicoideae</taxon>
        <taxon>Andropogonodae</taxon>
        <taxon>Paspaleae</taxon>
        <taxon>Paspalinae</taxon>
        <taxon>Paspalum</taxon>
    </lineage>
</organism>
<dbReference type="Proteomes" id="UP001341281">
    <property type="component" value="Chromosome 08"/>
</dbReference>
<sequence length="172" mass="18787">MVVPMCGSAGLTGQVVVGTGVGTLQDSCRQVFQLAEMCNLQHGIQVQQDTLGQDVGVLEVQQETASEEDVLAKGVSALGQILTPSKRGTSLTPVRRSKRREATVDEDSLERAERLVAIKNLESPPKSYFQGYILDKVLESTLKERQKLFEVGIPHVRHSGFGGVREEWLAVI</sequence>
<gene>
    <name evidence="1" type="ORF">U9M48_037533</name>
</gene>
<reference evidence="1 2" key="1">
    <citation type="submission" date="2024-02" db="EMBL/GenBank/DDBJ databases">
        <title>High-quality chromosome-scale genome assembly of Pensacola bahiagrass (Paspalum notatum Flugge var. saurae).</title>
        <authorList>
            <person name="Vega J.M."/>
            <person name="Podio M."/>
            <person name="Orjuela J."/>
            <person name="Siena L.A."/>
            <person name="Pessino S.C."/>
            <person name="Combes M.C."/>
            <person name="Mariac C."/>
            <person name="Albertini E."/>
            <person name="Pupilli F."/>
            <person name="Ortiz J.P.A."/>
            <person name="Leblanc O."/>
        </authorList>
    </citation>
    <scope>NUCLEOTIDE SEQUENCE [LARGE SCALE GENOMIC DNA]</scope>
    <source>
        <strain evidence="1">R1</strain>
        <tissue evidence="1">Leaf</tissue>
    </source>
</reference>
<evidence type="ECO:0000313" key="1">
    <source>
        <dbReference type="EMBL" id="WVZ91345.1"/>
    </source>
</evidence>
<name>A0AAQ3XAR1_PASNO</name>
<accession>A0AAQ3XAR1</accession>
<keyword evidence="2" id="KW-1185">Reference proteome</keyword>
<proteinExistence type="predicted"/>
<dbReference type="EMBL" id="CP144752">
    <property type="protein sequence ID" value="WVZ91345.1"/>
    <property type="molecule type" value="Genomic_DNA"/>
</dbReference>
<dbReference type="AlphaFoldDB" id="A0AAQ3XAR1"/>